<name>A0A1H3Z9U5_SELRU</name>
<protein>
    <submittedName>
        <fullName evidence="1">Uncharacterized protein</fullName>
    </submittedName>
</protein>
<evidence type="ECO:0000313" key="2">
    <source>
        <dbReference type="Proteomes" id="UP000183469"/>
    </source>
</evidence>
<reference evidence="1 2" key="1">
    <citation type="submission" date="2016-10" db="EMBL/GenBank/DDBJ databases">
        <authorList>
            <person name="de Groot N.N."/>
        </authorList>
    </citation>
    <scope>NUCLEOTIDE SEQUENCE [LARGE SCALE GENOMIC DNA]</scope>
    <source>
        <strain evidence="1 2">DSM 2872</strain>
    </source>
</reference>
<dbReference type="AlphaFoldDB" id="A0A1H3Z9U5"/>
<dbReference type="Proteomes" id="UP000183469">
    <property type="component" value="Unassembled WGS sequence"/>
</dbReference>
<dbReference type="RefSeq" id="WP_074672889.1">
    <property type="nucleotide sequence ID" value="NZ_FNQG01000010.1"/>
</dbReference>
<dbReference type="OrthoDB" id="2023340at2"/>
<organism evidence="1 2">
    <name type="scientific">Selenomonas ruminantium</name>
    <dbReference type="NCBI Taxonomy" id="971"/>
    <lineage>
        <taxon>Bacteria</taxon>
        <taxon>Bacillati</taxon>
        <taxon>Bacillota</taxon>
        <taxon>Negativicutes</taxon>
        <taxon>Selenomonadales</taxon>
        <taxon>Selenomonadaceae</taxon>
        <taxon>Selenomonas</taxon>
    </lineage>
</organism>
<dbReference type="EMBL" id="FNQG01000010">
    <property type="protein sequence ID" value="SEA20405.1"/>
    <property type="molecule type" value="Genomic_DNA"/>
</dbReference>
<sequence length="386" mass="45547">MAFTWTDDIYLKLLDDLMDKHLTESDINAPILRYYNQMNNSCGEDINNRLNVSCNTLKNILNANEMYVGEQHGYVEPCPISYTGKIITGSDKFYTVFIGLNPHLDLLKEFPEKTTLIDLANLHHPDDVIYDRKEYVEDNKFLYTNNYWRVFGNMEGKTGWSAWSSYYRTVIRVHLAFIDEYKEVRLNTWSALRNDKKFNLSTDKMLDIVRKYPLANVEIIPYKSRNYAMKNFSMLFNDSWDDEYRNIKEKYKRYFYDIWKFLDDYATDNAYIFIPTNYNDGKNNLKDVYDVLSNELKIIGGDIRGEEFVFAIKDGDDKGELIKKSKCKGSYLKTSPMYLCEWINNKGGNRKIIITASLSGRGKYNWIYNNFDYGWIDALKKYYGQS</sequence>
<gene>
    <name evidence="1" type="ORF">SAMN05660648_02359</name>
</gene>
<proteinExistence type="predicted"/>
<evidence type="ECO:0000313" key="1">
    <source>
        <dbReference type="EMBL" id="SEA20405.1"/>
    </source>
</evidence>
<accession>A0A1H3Z9U5</accession>